<comment type="caution">
    <text evidence="1">The sequence shown here is derived from an EMBL/GenBank/DDBJ whole genome shotgun (WGS) entry which is preliminary data.</text>
</comment>
<evidence type="ECO:0000313" key="2">
    <source>
        <dbReference type="Proteomes" id="UP000076512"/>
    </source>
</evidence>
<dbReference type="AlphaFoldDB" id="A0A164PGW6"/>
<reference evidence="1 2" key="1">
    <citation type="submission" date="2016-04" db="EMBL/GenBank/DDBJ databases">
        <authorList>
            <person name="Evans L.H."/>
            <person name="Alamgir A."/>
            <person name="Owens N."/>
            <person name="Weber N.D."/>
            <person name="Virtaneva K."/>
            <person name="Barbian K."/>
            <person name="Babar A."/>
            <person name="Rosenke K."/>
        </authorList>
    </citation>
    <scope>NUCLEOTIDE SEQUENCE [LARGE SCALE GENOMIC DNA]</scope>
    <source>
        <strain evidence="1 2">IFM 0406</strain>
    </source>
</reference>
<gene>
    <name evidence="1" type="ORF">AWN90_19440</name>
</gene>
<organism evidence="1 2">
    <name type="scientific">Nocardia terpenica</name>
    <dbReference type="NCBI Taxonomy" id="455432"/>
    <lineage>
        <taxon>Bacteria</taxon>
        <taxon>Bacillati</taxon>
        <taxon>Actinomycetota</taxon>
        <taxon>Actinomycetes</taxon>
        <taxon>Mycobacteriales</taxon>
        <taxon>Nocardiaceae</taxon>
        <taxon>Nocardia</taxon>
    </lineage>
</organism>
<dbReference type="EMBL" id="LWGR01000003">
    <property type="protein sequence ID" value="KZM75552.1"/>
    <property type="molecule type" value="Genomic_DNA"/>
</dbReference>
<proteinExistence type="predicted"/>
<keyword evidence="2" id="KW-1185">Reference proteome</keyword>
<evidence type="ECO:0000313" key="1">
    <source>
        <dbReference type="EMBL" id="KZM75552.1"/>
    </source>
</evidence>
<dbReference type="Proteomes" id="UP000076512">
    <property type="component" value="Unassembled WGS sequence"/>
</dbReference>
<accession>A0A164PGW6</accession>
<name>A0A164PGW6_9NOCA</name>
<sequence length="120" mass="13737">MATQEAARAEIAPPDRYNEYTQYWYTAADLVRNGYREDTLHEVFGLPVPLPDGRLVWPVSMVEKIEAEVLAPAAAVVLRAFSNWDYVRDIGGGRWWIDAQFEWPLTPEGRAAVEERMRPS</sequence>
<protein>
    <submittedName>
        <fullName evidence="1">Uncharacterized protein</fullName>
    </submittedName>
</protein>